<evidence type="ECO:0000256" key="4">
    <source>
        <dbReference type="ARBA" id="ARBA00022692"/>
    </source>
</evidence>
<proteinExistence type="predicted"/>
<evidence type="ECO:0000256" key="11">
    <source>
        <dbReference type="PROSITE-ProRule" id="PRU00175"/>
    </source>
</evidence>
<keyword evidence="7" id="KW-0833">Ubl conjugation pathway</keyword>
<keyword evidence="3" id="KW-0808">Transferase</keyword>
<evidence type="ECO:0000256" key="10">
    <source>
        <dbReference type="ARBA" id="ARBA00023136"/>
    </source>
</evidence>
<dbReference type="GeneID" id="54355484"/>
<evidence type="ECO:0000256" key="9">
    <source>
        <dbReference type="ARBA" id="ARBA00022989"/>
    </source>
</evidence>
<feature type="transmembrane region" description="Helical" evidence="12">
    <location>
        <begin position="34"/>
        <end position="56"/>
    </location>
</feature>
<evidence type="ECO:0000256" key="12">
    <source>
        <dbReference type="SAM" id="Phobius"/>
    </source>
</evidence>
<keyword evidence="5" id="KW-0479">Metal-binding</keyword>
<dbReference type="InterPro" id="IPR013083">
    <property type="entry name" value="Znf_RING/FYVE/PHD"/>
</dbReference>
<evidence type="ECO:0000256" key="2">
    <source>
        <dbReference type="ARBA" id="ARBA00004906"/>
    </source>
</evidence>
<dbReference type="GO" id="GO:0008270">
    <property type="term" value="F:zinc ion binding"/>
    <property type="evidence" value="ECO:0007669"/>
    <property type="project" value="UniProtKB-KW"/>
</dbReference>
<dbReference type="GO" id="GO:0016740">
    <property type="term" value="F:transferase activity"/>
    <property type="evidence" value="ECO:0007669"/>
    <property type="project" value="UniProtKB-KW"/>
</dbReference>
<dbReference type="AlphaFoldDB" id="A0A6A5RXP5"/>
<keyword evidence="15" id="KW-1185">Reference proteome</keyword>
<dbReference type="SMART" id="SM00184">
    <property type="entry name" value="RING"/>
    <property type="match status" value="1"/>
</dbReference>
<evidence type="ECO:0000256" key="6">
    <source>
        <dbReference type="ARBA" id="ARBA00022771"/>
    </source>
</evidence>
<dbReference type="RefSeq" id="XP_033452046.1">
    <property type="nucleotide sequence ID" value="XM_033597817.1"/>
</dbReference>
<dbReference type="InterPro" id="IPR001841">
    <property type="entry name" value="Znf_RING"/>
</dbReference>
<dbReference type="PROSITE" id="PS50089">
    <property type="entry name" value="ZF_RING_2"/>
    <property type="match status" value="1"/>
</dbReference>
<dbReference type="GO" id="GO:0016020">
    <property type="term" value="C:membrane"/>
    <property type="evidence" value="ECO:0007669"/>
    <property type="project" value="UniProtKB-SubCell"/>
</dbReference>
<feature type="domain" description="RING-type" evidence="13">
    <location>
        <begin position="122"/>
        <end position="192"/>
    </location>
</feature>
<dbReference type="PANTHER" id="PTHR45768:SF18">
    <property type="entry name" value="RING-H2 FINGER PROTEIN ATL47-RELATED"/>
    <property type="match status" value="1"/>
</dbReference>
<dbReference type="Proteomes" id="UP000800082">
    <property type="component" value="Unassembled WGS sequence"/>
</dbReference>
<organism evidence="14 15">
    <name type="scientific">Didymella exigua CBS 183.55</name>
    <dbReference type="NCBI Taxonomy" id="1150837"/>
    <lineage>
        <taxon>Eukaryota</taxon>
        <taxon>Fungi</taxon>
        <taxon>Dikarya</taxon>
        <taxon>Ascomycota</taxon>
        <taxon>Pezizomycotina</taxon>
        <taxon>Dothideomycetes</taxon>
        <taxon>Pleosporomycetidae</taxon>
        <taxon>Pleosporales</taxon>
        <taxon>Pleosporineae</taxon>
        <taxon>Didymellaceae</taxon>
        <taxon>Didymella</taxon>
    </lineage>
</organism>
<evidence type="ECO:0000259" key="13">
    <source>
        <dbReference type="PROSITE" id="PS50089"/>
    </source>
</evidence>
<gene>
    <name evidence="14" type="ORF">M421DRAFT_90027</name>
</gene>
<dbReference type="PANTHER" id="PTHR45768">
    <property type="entry name" value="E3 UBIQUITIN-PROTEIN LIGASE RNF13-LIKE"/>
    <property type="match status" value="1"/>
</dbReference>
<dbReference type="SUPFAM" id="SSF57850">
    <property type="entry name" value="RING/U-box"/>
    <property type="match status" value="1"/>
</dbReference>
<dbReference type="EMBL" id="ML978960">
    <property type="protein sequence ID" value="KAF1931798.1"/>
    <property type="molecule type" value="Genomic_DNA"/>
</dbReference>
<reference evidence="14" key="1">
    <citation type="journal article" date="2020" name="Stud. Mycol.">
        <title>101 Dothideomycetes genomes: a test case for predicting lifestyles and emergence of pathogens.</title>
        <authorList>
            <person name="Haridas S."/>
            <person name="Albert R."/>
            <person name="Binder M."/>
            <person name="Bloem J."/>
            <person name="Labutti K."/>
            <person name="Salamov A."/>
            <person name="Andreopoulos B."/>
            <person name="Baker S."/>
            <person name="Barry K."/>
            <person name="Bills G."/>
            <person name="Bluhm B."/>
            <person name="Cannon C."/>
            <person name="Castanera R."/>
            <person name="Culley D."/>
            <person name="Daum C."/>
            <person name="Ezra D."/>
            <person name="Gonzalez J."/>
            <person name="Henrissat B."/>
            <person name="Kuo A."/>
            <person name="Liang C."/>
            <person name="Lipzen A."/>
            <person name="Lutzoni F."/>
            <person name="Magnuson J."/>
            <person name="Mondo S."/>
            <person name="Nolan M."/>
            <person name="Ohm R."/>
            <person name="Pangilinan J."/>
            <person name="Park H.-J."/>
            <person name="Ramirez L."/>
            <person name="Alfaro M."/>
            <person name="Sun H."/>
            <person name="Tritt A."/>
            <person name="Yoshinaga Y."/>
            <person name="Zwiers L.-H."/>
            <person name="Turgeon B."/>
            <person name="Goodwin S."/>
            <person name="Spatafora J."/>
            <person name="Crous P."/>
            <person name="Grigoriev I."/>
        </authorList>
    </citation>
    <scope>NUCLEOTIDE SEQUENCE</scope>
    <source>
        <strain evidence="14">CBS 183.55</strain>
    </source>
</reference>
<evidence type="ECO:0000256" key="3">
    <source>
        <dbReference type="ARBA" id="ARBA00022679"/>
    </source>
</evidence>
<evidence type="ECO:0000256" key="5">
    <source>
        <dbReference type="ARBA" id="ARBA00022723"/>
    </source>
</evidence>
<dbReference type="Gene3D" id="3.30.40.10">
    <property type="entry name" value="Zinc/RING finger domain, C3HC4 (zinc finger)"/>
    <property type="match status" value="1"/>
</dbReference>
<accession>A0A6A5RXP5</accession>
<keyword evidence="8" id="KW-0862">Zinc</keyword>
<keyword evidence="4 12" id="KW-0812">Transmembrane</keyword>
<evidence type="ECO:0000313" key="15">
    <source>
        <dbReference type="Proteomes" id="UP000800082"/>
    </source>
</evidence>
<name>A0A6A5RXP5_9PLEO</name>
<comment type="pathway">
    <text evidence="2">Protein modification; protein ubiquitination.</text>
</comment>
<dbReference type="OrthoDB" id="8062037at2759"/>
<dbReference type="Pfam" id="PF13639">
    <property type="entry name" value="zf-RING_2"/>
    <property type="match status" value="1"/>
</dbReference>
<protein>
    <submittedName>
        <fullName evidence="14">RING/U-box</fullName>
    </submittedName>
</protein>
<evidence type="ECO:0000256" key="7">
    <source>
        <dbReference type="ARBA" id="ARBA00022786"/>
    </source>
</evidence>
<evidence type="ECO:0000313" key="14">
    <source>
        <dbReference type="EMBL" id="KAF1931798.1"/>
    </source>
</evidence>
<evidence type="ECO:0000256" key="1">
    <source>
        <dbReference type="ARBA" id="ARBA00004167"/>
    </source>
</evidence>
<keyword evidence="6 11" id="KW-0863">Zinc-finger</keyword>
<evidence type="ECO:0000256" key="8">
    <source>
        <dbReference type="ARBA" id="ARBA00022833"/>
    </source>
</evidence>
<sequence length="264" mass="29455">MPVLIRETGLEGLATLEARRWDHHDNRSIVSPTALAFLVPVLVVFFFAPFLCVFCIRRRRRDIPVRRKRPIKPPALERSAARERLQSVAEVSNVIGDQKAAYVARHDEQVGSDDESISDKECAICLSTLLAPSPPEPAKLSNEIGVDEAVITPPKTIEQEEIMRLNECGHEFHAECLISWVVLHKKSCPICRTIYYHDEPGNPTDVEAQAAAPAQEQMTVVESVAPAQPSVSNWRYFWAGRDEGQNSTGPGLRSGLQRLRGLRS</sequence>
<keyword evidence="9 12" id="KW-1133">Transmembrane helix</keyword>
<keyword evidence="10 12" id="KW-0472">Membrane</keyword>
<comment type="subcellular location">
    <subcellularLocation>
        <location evidence="1">Membrane</location>
        <topology evidence="1">Single-pass membrane protein</topology>
    </subcellularLocation>
</comment>